<dbReference type="EMBL" id="JANHOG010001255">
    <property type="protein sequence ID" value="KAJ3540347.1"/>
    <property type="molecule type" value="Genomic_DNA"/>
</dbReference>
<reference evidence="1" key="1">
    <citation type="submission" date="2022-07" db="EMBL/GenBank/DDBJ databases">
        <title>Genome Sequence of Phlebia brevispora.</title>
        <authorList>
            <person name="Buettner E."/>
        </authorList>
    </citation>
    <scope>NUCLEOTIDE SEQUENCE</scope>
    <source>
        <strain evidence="1">MPL23</strain>
    </source>
</reference>
<evidence type="ECO:0000313" key="1">
    <source>
        <dbReference type="EMBL" id="KAJ3540347.1"/>
    </source>
</evidence>
<name>A0ACC1SIG3_9APHY</name>
<dbReference type="Proteomes" id="UP001148662">
    <property type="component" value="Unassembled WGS sequence"/>
</dbReference>
<proteinExistence type="predicted"/>
<protein>
    <submittedName>
        <fullName evidence="1">Uncharacterized protein</fullName>
    </submittedName>
</protein>
<accession>A0ACC1SIG3</accession>
<sequence length="493" mass="56854">MAPLSGALKQLNEAIREVQAFGADVVEHEQAEEADSFLHGEIIEHMEEVEQQRTQHQDEHLTEELMQTGNANKKQKVFDGAVAKASEAIIETSTRQEYARTWTQFEQFLQYEELVDERGVQGILQNIPREFPVWICAWIMSRADIIDIHTGAELHPGIPRVSYSYAQKMRAAITHKFAREFGLGPAPWVENALEPGRFSGNPSISPTVSQYMISLHRRKVRYLGTDIVKQGEVVTSARAITEDIMKRLYDFNQQVPLEAVPQKRKNHPSGQDAWAGYCVRTMLHCLYTISMLCLLRYDEALNIRWEDITFGFTSLGLLFVKIDLSCRKTHQFGGIAPFYLYLTLDRPHMCAVLALARWWILAEKLNLQRYGYIFRKRIRFDELSINPNDQMSSDSFLACFRNNLCDIGVDPRLYGTHSFRRGGCQYLHTELRWPIRDICAWGGWSENFDSPGTIFKYLLSWTDTPRIERTDYFNPNRKGTNPCSRCNRTCNCA</sequence>
<keyword evidence="2" id="KW-1185">Reference proteome</keyword>
<evidence type="ECO:0000313" key="2">
    <source>
        <dbReference type="Proteomes" id="UP001148662"/>
    </source>
</evidence>
<gene>
    <name evidence="1" type="ORF">NM688_g6236</name>
</gene>
<organism evidence="1 2">
    <name type="scientific">Phlebia brevispora</name>
    <dbReference type="NCBI Taxonomy" id="194682"/>
    <lineage>
        <taxon>Eukaryota</taxon>
        <taxon>Fungi</taxon>
        <taxon>Dikarya</taxon>
        <taxon>Basidiomycota</taxon>
        <taxon>Agaricomycotina</taxon>
        <taxon>Agaricomycetes</taxon>
        <taxon>Polyporales</taxon>
        <taxon>Meruliaceae</taxon>
        <taxon>Phlebia</taxon>
    </lineage>
</organism>
<comment type="caution">
    <text evidence="1">The sequence shown here is derived from an EMBL/GenBank/DDBJ whole genome shotgun (WGS) entry which is preliminary data.</text>
</comment>